<evidence type="ECO:0000259" key="5">
    <source>
        <dbReference type="Pfam" id="PF08314"/>
    </source>
</evidence>
<dbReference type="PANTHER" id="PTHR15922">
    <property type="entry name" value="NEUROBLASTOMA-AMPLIFIED SEQUENCE"/>
    <property type="match status" value="1"/>
</dbReference>
<keyword evidence="7" id="KW-1185">Reference proteome</keyword>
<evidence type="ECO:0000256" key="3">
    <source>
        <dbReference type="ARBA" id="ARBA00022824"/>
    </source>
</evidence>
<dbReference type="GO" id="GO:0070939">
    <property type="term" value="C:Dsl1/NZR complex"/>
    <property type="evidence" value="ECO:0007669"/>
    <property type="project" value="TreeGrafter"/>
</dbReference>
<evidence type="ECO:0000313" key="7">
    <source>
        <dbReference type="Proteomes" id="UP000825729"/>
    </source>
</evidence>
<gene>
    <name evidence="6" type="ORF">H6P81_005536</name>
</gene>
<feature type="domain" description="Sec39" evidence="5">
    <location>
        <begin position="581"/>
        <end position="1222"/>
    </location>
</feature>
<dbReference type="GO" id="GO:0006890">
    <property type="term" value="P:retrograde vesicle-mediated transport, Golgi to endoplasmic reticulum"/>
    <property type="evidence" value="ECO:0007669"/>
    <property type="project" value="InterPro"/>
</dbReference>
<keyword evidence="4" id="KW-0653">Protein transport</keyword>
<reference evidence="6 7" key="1">
    <citation type="submission" date="2021-07" db="EMBL/GenBank/DDBJ databases">
        <title>The Aristolochia fimbriata genome: insights into angiosperm evolution, floral development and chemical biosynthesis.</title>
        <authorList>
            <person name="Jiao Y."/>
        </authorList>
    </citation>
    <scope>NUCLEOTIDE SEQUENCE [LARGE SCALE GENOMIC DNA]</scope>
    <source>
        <strain evidence="6">IBCAS-2021</strain>
        <tissue evidence="6">Leaf</tissue>
    </source>
</reference>
<dbReference type="EMBL" id="JAINDJ010000003">
    <property type="protein sequence ID" value="KAG9452632.1"/>
    <property type="molecule type" value="Genomic_DNA"/>
</dbReference>
<keyword evidence="3" id="KW-0256">Endoplasmic reticulum</keyword>
<dbReference type="PANTHER" id="PTHR15922:SF2">
    <property type="entry name" value="NBAS SUBUNIT OF NRZ TETHERING COMPLEX"/>
    <property type="match status" value="1"/>
</dbReference>
<evidence type="ECO:0000313" key="6">
    <source>
        <dbReference type="EMBL" id="KAG9452632.1"/>
    </source>
</evidence>
<dbReference type="GO" id="GO:0000149">
    <property type="term" value="F:SNARE binding"/>
    <property type="evidence" value="ECO:0007669"/>
    <property type="project" value="TreeGrafter"/>
</dbReference>
<organism evidence="6 7">
    <name type="scientific">Aristolochia fimbriata</name>
    <name type="common">White veined hardy Dutchman's pipe vine</name>
    <dbReference type="NCBI Taxonomy" id="158543"/>
    <lineage>
        <taxon>Eukaryota</taxon>
        <taxon>Viridiplantae</taxon>
        <taxon>Streptophyta</taxon>
        <taxon>Embryophyta</taxon>
        <taxon>Tracheophyta</taxon>
        <taxon>Spermatophyta</taxon>
        <taxon>Magnoliopsida</taxon>
        <taxon>Magnoliidae</taxon>
        <taxon>Piperales</taxon>
        <taxon>Aristolochiaceae</taxon>
        <taxon>Aristolochia</taxon>
    </lineage>
</organism>
<dbReference type="InterPro" id="IPR036322">
    <property type="entry name" value="WD40_repeat_dom_sf"/>
</dbReference>
<proteinExistence type="predicted"/>
<comment type="caution">
    <text evidence="6">The sequence shown here is derived from an EMBL/GenBank/DDBJ whole genome shotgun (WGS) entry which is preliminary data.</text>
</comment>
<dbReference type="Proteomes" id="UP000825729">
    <property type="component" value="Unassembled WGS sequence"/>
</dbReference>
<dbReference type="SUPFAM" id="SSF50978">
    <property type="entry name" value="WD40 repeat-like"/>
    <property type="match status" value="1"/>
</dbReference>
<protein>
    <recommendedName>
        <fullName evidence="5">Sec39 domain-containing protein</fullName>
    </recommendedName>
</protein>
<dbReference type="GO" id="GO:0015031">
    <property type="term" value="P:protein transport"/>
    <property type="evidence" value="ECO:0007669"/>
    <property type="project" value="UniProtKB-KW"/>
</dbReference>
<evidence type="ECO:0000256" key="1">
    <source>
        <dbReference type="ARBA" id="ARBA00004240"/>
    </source>
</evidence>
<keyword evidence="2" id="KW-0813">Transport</keyword>
<sequence length="2384" mass="268967">MEGTTGEVLFETRHHASRRYSSVSFLQQGEQRGSYFSFLSGINQTIGKWRRHKRPKTLRECMLLCVSPGGNYVAVAAGNEITILQKEDNYLEPCGIFSSDDRLTTFMHGAWSEIHGILCVIDSMDTLYFIQPNAKEVLRMTRKQLKLSTSVVGLMVLEFLGEKSSFLCSFQIITSDGVLHVIDFDKDPHESTSAGPTLNYQLAQKQQLPKSLSCMDLHPELFLLILLGEGNGVSENSKDRSGSCCLSLWHISGNMEFEFLSSTQFEGSYCIPKSHSGHTLCPKVSLSPEGRHVATLDLNGKFNMFNLDHKVWSFSAVALSSKCCSRMGEKLQLDTGNCLSDIVDFTWWSDHIIILARRSGLVSMLDIQNGTKLLEVDKVFFMPILERVKQTQRCVFILENTSSSNDTETGGMHDIYDVQDINRLSWALMSFLERSASEIYRILVAKKQFQAALDFANHHKLDMDEVFKSQWLSSDQGTNEIKLYLSKIKDKRFVLSQCLNKLGPTEDAVKASIAHGLHITDRYRFLEDEDGQISEAWIFRKTRLQLLQCKDRLETFMGINMGRFSVQEYSKFRSVFLKKAAVSLAESGKIGALNLLFKRHPYSLCSSILDILSAIPETVNAQTYSQLLPGRSPPSTIALREPDWVECGRMIDFLNRNSEDDSGVQVRTELILKQSEGFLWPSVPELSDWYKKRAHNIDRLSGQLDNCLSIIEFAIKKGLVELQQFYEDISTLSGLIYSDIFDEQTFLNMGLHAWEQLSDYEKFKMLLKGVKEENVVARLREKAIPFVQTRARMGCAELADSFLVRWLMEIASENQLDLCLMVIDEGFKDIPMARFFKDEIEAIEVALHCIYSCTLMDSWNTMASILSKLNLRGSDVNQDPKILNKGTNAAGVSGVHVISNNDNKSIESLHRRVKLAEGHVEAGRLLTFYQVPKPMSFFLKANVDEKGVKQLLRLILSKFGRRQPARSDNEWANMWRDLQCLQEKAFPFLDLEYVLLEFCRGLLKAGKFSLARNYLRGTGSIALASEKAENLVIQAAREYFFSASSLACAEIWKAKECLNLFPNSRNVKAESDIIDALTVRLPSLGVTLLPMQFRQIRDPMEIITMIITSQTGAYIDVDELLEIANLLGLSSQDDIAVVQEAVAREAAVTGDLQQAFDLCLVLAKKGHGSIWDLCAAIARGPALDNMDIISRKKLLGFALSHCDEESIAELLHAWKDLDMQLQCENLMVLTSSSPHNVQGTGSQKEGDDWNRLISNVTKILSDIGKDPSVVGNSWDNLLAENGKLMSFAQVELPWLLELSQKSEYGKNLVQMSRSPGNLCLSVRTRALGCILLWLARNDIGPSDDLIASVARSIMDPPSTDKDDILACSFLLNLVDAFFGVEVIEEQLKSRKTYQETCRMMNMGMMYSLLNSSGLEGLSPLERRELLLHKFHEKQASMNSDGLNNLDKAQKTFWKEWKLKLEEQKHLADQARALDQIMPGVETARFFSGDLEYIQSVLISLIDSVKLEKKPVLKDTLNLANTYGLASAEVLLRFLSSTLVSEHWTNDDIDAELSDYRDELFNFSESVIDMIESAVYPEIDGHNKLRLSYLYSILSECHSKLRTNRAPTLKELHDVTNNPALEFSHYYKILEQECRRVSFMRMLNFKNIAGLAGLNFEHFNQEVLNNISESTVEALARMVDTLVGIYNVSVAKDLISYRSVYKHYIQSSLKNVDDVAKAMLDCVNPDKLHNFVDELEQNYACCRVYLKELMLEDVLTIMWRYYLISLSPIATPPSEAPWTDALKLILKFWIEMADDIHEILSQKNLDDQQTMSGLATLSKSLEVFRKLLLEEKVSVKEGWATVCLYIKESLESGLTIDVLKFCQTMVFSGCSFGAVSEVLSKTVLATFTGDRTGMIRNLSCFYVNLIDSLVLDLATKYKGNQDLHHALSSLSKMEGNLEDLEQVRHAVWAKLIGLSDNMQLQSDIRVYALELMQAISGTNLRNLPDELSDVLPWEGWISSGTATGAEIDEDTGQQQDGSSRFTNTLVALKSTQLAGAISQGLEITQDDLASLNSAVSCFMRLASFSSSQLHFETLEMILEEWEGLFAGQKDKVLPESPVENNWGPDNWDEGWDSFQEDNFEKEGRKNGSVHPLHACWLEIIKKHVEQSHFVNVMKLLDKSLSKSKGILLTEDESQILSQTLAKLDCFVALKIMLLFPYKTIWFECLNSVESKLKNGMDTYAVDQECLILLFSSGAFSVVCNNSSYRCIFSYVLHSIGSISHRYQEQLSLFRSRQSDCRTNGEMDPLLFSKILFPYFVGELVLARNFLLVGFILSQFVHMHASLSLINIAEAMIQRYLEGEINVIQQNVEIGSKVVYEPLSNTVSGLREKLRDLLQSAVSALPSTAK</sequence>
<evidence type="ECO:0000256" key="4">
    <source>
        <dbReference type="ARBA" id="ARBA00022927"/>
    </source>
</evidence>
<dbReference type="Pfam" id="PF08314">
    <property type="entry name" value="Sec39"/>
    <property type="match status" value="1"/>
</dbReference>
<accession>A0AAV7EUU8</accession>
<dbReference type="InterPro" id="IPR013244">
    <property type="entry name" value="Sec39_domain"/>
</dbReference>
<comment type="subcellular location">
    <subcellularLocation>
        <location evidence="1">Endoplasmic reticulum</location>
    </subcellularLocation>
</comment>
<name>A0AAV7EUU8_ARIFI</name>
<evidence type="ECO:0000256" key="2">
    <source>
        <dbReference type="ARBA" id="ARBA00022448"/>
    </source>
</evidence>